<name>A0A9Q1GAG0_SYNKA</name>
<gene>
    <name evidence="2" type="ORF">SKAU_G00007160</name>
</gene>
<dbReference type="EMBL" id="JAINUF010000001">
    <property type="protein sequence ID" value="KAJ8379938.1"/>
    <property type="molecule type" value="Genomic_DNA"/>
</dbReference>
<dbReference type="AlphaFoldDB" id="A0A9Q1GAG0"/>
<dbReference type="Proteomes" id="UP001152622">
    <property type="component" value="Chromosome 1"/>
</dbReference>
<evidence type="ECO:0000313" key="2">
    <source>
        <dbReference type="EMBL" id="KAJ8379938.1"/>
    </source>
</evidence>
<evidence type="ECO:0000313" key="3">
    <source>
        <dbReference type="Proteomes" id="UP001152622"/>
    </source>
</evidence>
<organism evidence="2 3">
    <name type="scientific">Synaphobranchus kaupii</name>
    <name type="common">Kaup's arrowtooth eel</name>
    <dbReference type="NCBI Taxonomy" id="118154"/>
    <lineage>
        <taxon>Eukaryota</taxon>
        <taxon>Metazoa</taxon>
        <taxon>Chordata</taxon>
        <taxon>Craniata</taxon>
        <taxon>Vertebrata</taxon>
        <taxon>Euteleostomi</taxon>
        <taxon>Actinopterygii</taxon>
        <taxon>Neopterygii</taxon>
        <taxon>Teleostei</taxon>
        <taxon>Anguilliformes</taxon>
        <taxon>Synaphobranchidae</taxon>
        <taxon>Synaphobranchus</taxon>
    </lineage>
</organism>
<keyword evidence="3" id="KW-1185">Reference proteome</keyword>
<proteinExistence type="predicted"/>
<evidence type="ECO:0000256" key="1">
    <source>
        <dbReference type="SAM" id="MobiDB-lite"/>
    </source>
</evidence>
<comment type="caution">
    <text evidence="2">The sequence shown here is derived from an EMBL/GenBank/DDBJ whole genome shotgun (WGS) entry which is preliminary data.</text>
</comment>
<protein>
    <submittedName>
        <fullName evidence="2">Uncharacterized protein</fullName>
    </submittedName>
</protein>
<accession>A0A9Q1GAG0</accession>
<feature type="region of interest" description="Disordered" evidence="1">
    <location>
        <begin position="79"/>
        <end position="99"/>
    </location>
</feature>
<sequence length="99" mass="11210">MSSFTAPKAAGACGDLYGQVPPVSTHKRLSGIWRPEGVSLKGTRLVPLYALSWRTAGSRLERWFQWLYTGLTFTEATQRVSGRGEAKRRRVDKWRRPSD</sequence>
<reference evidence="2" key="1">
    <citation type="journal article" date="2023" name="Science">
        <title>Genome structures resolve the early diversification of teleost fishes.</title>
        <authorList>
            <person name="Parey E."/>
            <person name="Louis A."/>
            <person name="Montfort J."/>
            <person name="Bouchez O."/>
            <person name="Roques C."/>
            <person name="Iampietro C."/>
            <person name="Lluch J."/>
            <person name="Castinel A."/>
            <person name="Donnadieu C."/>
            <person name="Desvignes T."/>
            <person name="Floi Bucao C."/>
            <person name="Jouanno E."/>
            <person name="Wen M."/>
            <person name="Mejri S."/>
            <person name="Dirks R."/>
            <person name="Jansen H."/>
            <person name="Henkel C."/>
            <person name="Chen W.J."/>
            <person name="Zahm M."/>
            <person name="Cabau C."/>
            <person name="Klopp C."/>
            <person name="Thompson A.W."/>
            <person name="Robinson-Rechavi M."/>
            <person name="Braasch I."/>
            <person name="Lecointre G."/>
            <person name="Bobe J."/>
            <person name="Postlethwait J.H."/>
            <person name="Berthelot C."/>
            <person name="Roest Crollius H."/>
            <person name="Guiguen Y."/>
        </authorList>
    </citation>
    <scope>NUCLEOTIDE SEQUENCE</scope>
    <source>
        <strain evidence="2">WJC10195</strain>
    </source>
</reference>